<dbReference type="AlphaFoldDB" id="A0A6N6RIN1"/>
<comment type="caution">
    <text evidence="2">The sequence shown here is derived from an EMBL/GenBank/DDBJ whole genome shotgun (WGS) entry which is preliminary data.</text>
</comment>
<sequence length="97" mass="10962">MELPKKKEFWIWSLALIGLFFMPLGEEGSLCLLHSLGFQYCPGCGIGRGIHHAMHGEFTSSFTSHPFAIPALLIILSRVITLYRNNPTFHTHESNFT</sequence>
<accession>A0A6N6RIN1</accession>
<dbReference type="Pfam" id="PF10825">
    <property type="entry name" value="DUF2752"/>
    <property type="match status" value="1"/>
</dbReference>
<keyword evidence="1" id="KW-0812">Transmembrane</keyword>
<organism evidence="2 3">
    <name type="scientific">Phaeocystidibacter luteus</name>
    <dbReference type="NCBI Taxonomy" id="911197"/>
    <lineage>
        <taxon>Bacteria</taxon>
        <taxon>Pseudomonadati</taxon>
        <taxon>Bacteroidota</taxon>
        <taxon>Flavobacteriia</taxon>
        <taxon>Flavobacteriales</taxon>
        <taxon>Phaeocystidibacteraceae</taxon>
        <taxon>Phaeocystidibacter</taxon>
    </lineage>
</organism>
<dbReference type="EMBL" id="WBVO01000005">
    <property type="protein sequence ID" value="KAB2810156.1"/>
    <property type="molecule type" value="Genomic_DNA"/>
</dbReference>
<gene>
    <name evidence="2" type="ORF">F8C67_07945</name>
</gene>
<evidence type="ECO:0000256" key="1">
    <source>
        <dbReference type="SAM" id="Phobius"/>
    </source>
</evidence>
<dbReference type="OrthoDB" id="9815897at2"/>
<dbReference type="Proteomes" id="UP000468650">
    <property type="component" value="Unassembled WGS sequence"/>
</dbReference>
<reference evidence="2 3" key="1">
    <citation type="submission" date="2019-09" db="EMBL/GenBank/DDBJ databases">
        <title>Genomes of family Cryomorphaceae.</title>
        <authorList>
            <person name="Bowman J.P."/>
        </authorList>
    </citation>
    <scope>NUCLEOTIDE SEQUENCE [LARGE SCALE GENOMIC DNA]</scope>
    <source>
        <strain evidence="2 3">LMG 25704</strain>
    </source>
</reference>
<feature type="transmembrane region" description="Helical" evidence="1">
    <location>
        <begin position="67"/>
        <end position="83"/>
    </location>
</feature>
<keyword evidence="3" id="KW-1185">Reference proteome</keyword>
<evidence type="ECO:0000313" key="3">
    <source>
        <dbReference type="Proteomes" id="UP000468650"/>
    </source>
</evidence>
<keyword evidence="1" id="KW-0472">Membrane</keyword>
<evidence type="ECO:0000313" key="2">
    <source>
        <dbReference type="EMBL" id="KAB2810156.1"/>
    </source>
</evidence>
<dbReference type="RefSeq" id="WP_151667300.1">
    <property type="nucleotide sequence ID" value="NZ_WBVO01000005.1"/>
</dbReference>
<protein>
    <submittedName>
        <fullName evidence="2">DUF2752 domain-containing protein</fullName>
    </submittedName>
</protein>
<dbReference type="InterPro" id="IPR021215">
    <property type="entry name" value="DUF2752"/>
</dbReference>
<keyword evidence="1" id="KW-1133">Transmembrane helix</keyword>
<name>A0A6N6RIN1_9FLAO</name>
<proteinExistence type="predicted"/>
<feature type="transmembrane region" description="Helical" evidence="1">
    <location>
        <begin position="9"/>
        <end position="25"/>
    </location>
</feature>